<name>A0AAW2E539_9HYME</name>
<protein>
    <submittedName>
        <fullName evidence="1">Uncharacterized protein</fullName>
    </submittedName>
</protein>
<organism evidence="1 2">
    <name type="scientific">Cardiocondyla obscurior</name>
    <dbReference type="NCBI Taxonomy" id="286306"/>
    <lineage>
        <taxon>Eukaryota</taxon>
        <taxon>Metazoa</taxon>
        <taxon>Ecdysozoa</taxon>
        <taxon>Arthropoda</taxon>
        <taxon>Hexapoda</taxon>
        <taxon>Insecta</taxon>
        <taxon>Pterygota</taxon>
        <taxon>Neoptera</taxon>
        <taxon>Endopterygota</taxon>
        <taxon>Hymenoptera</taxon>
        <taxon>Apocrita</taxon>
        <taxon>Aculeata</taxon>
        <taxon>Formicoidea</taxon>
        <taxon>Formicidae</taxon>
        <taxon>Myrmicinae</taxon>
        <taxon>Cardiocondyla</taxon>
    </lineage>
</organism>
<comment type="caution">
    <text evidence="1">The sequence shown here is derived from an EMBL/GenBank/DDBJ whole genome shotgun (WGS) entry which is preliminary data.</text>
</comment>
<evidence type="ECO:0000313" key="1">
    <source>
        <dbReference type="EMBL" id="KAL0098784.1"/>
    </source>
</evidence>
<proteinExistence type="predicted"/>
<keyword evidence="2" id="KW-1185">Reference proteome</keyword>
<evidence type="ECO:0000313" key="2">
    <source>
        <dbReference type="Proteomes" id="UP001430953"/>
    </source>
</evidence>
<dbReference type="AlphaFoldDB" id="A0AAW2E539"/>
<gene>
    <name evidence="1" type="ORF">PUN28_020944</name>
</gene>
<reference evidence="1 2" key="1">
    <citation type="submission" date="2023-03" db="EMBL/GenBank/DDBJ databases">
        <title>High recombination rates correlate with genetic variation in Cardiocondyla obscurior ants.</title>
        <authorList>
            <person name="Errbii M."/>
        </authorList>
    </citation>
    <scope>NUCLEOTIDE SEQUENCE [LARGE SCALE GENOMIC DNA]</scope>
    <source>
        <strain evidence="1">Alpha-2009</strain>
        <tissue evidence="1">Whole body</tissue>
    </source>
</reference>
<dbReference type="Proteomes" id="UP001430953">
    <property type="component" value="Unassembled WGS sequence"/>
</dbReference>
<dbReference type="EMBL" id="JADYXP020000036">
    <property type="protein sequence ID" value="KAL0098784.1"/>
    <property type="molecule type" value="Genomic_DNA"/>
</dbReference>
<sequence length="131" mass="15012">MSFRGLFQTLIMDDITLANVTRLHYLKVDVKGETVSLMKRILHNRRELCQSVEHFVRLNCNFRVDPTTTVVVDYLCGQPGVRDSTHSARSTLASCGWHRESRRECFQGRVSVRTGGLVIVVTRPCLVIWLH</sequence>
<accession>A0AAW2E539</accession>